<sequence length="202" mass="22804">MPGRPFQTYADLIASAGLSVSEGVRTHIQQVAASYEQLDLDSLQIDCVFRWREARQAHFPEHAGDVRVSVAGGPNLHGTDLARIVFEIPEFFENQKEPFRIDSFYFHRVNNGRSTATSSRVHRNVLSFRLIQGVWRAGVFDYGDIGNIALEEAIRPAVVDRIRRTIGCFLLGYLPETRLLSVDELEQLNSSITPNMLDDADR</sequence>
<dbReference type="EMBL" id="CP013421">
    <property type="protein sequence ID" value="AOJ77041.1"/>
    <property type="molecule type" value="Genomic_DNA"/>
</dbReference>
<protein>
    <submittedName>
        <fullName evidence="1">Uncharacterized protein</fullName>
    </submittedName>
</protein>
<evidence type="ECO:0000313" key="2">
    <source>
        <dbReference type="Proteomes" id="UP000243680"/>
    </source>
</evidence>
<reference evidence="1 2" key="1">
    <citation type="submission" date="2015-12" db="EMBL/GenBank/DDBJ databases">
        <title>Diversity of Burkholderia near neighbor genomes.</title>
        <authorList>
            <person name="Sahl J."/>
            <person name="Wagner D."/>
            <person name="Keim P."/>
        </authorList>
    </citation>
    <scope>NUCLEOTIDE SEQUENCE [LARGE SCALE GENOMIC DNA]</scope>
    <source>
        <strain evidence="1 2">MSMB0783</strain>
    </source>
</reference>
<organism evidence="1 2">
    <name type="scientific">Burkholderia ubonensis</name>
    <dbReference type="NCBI Taxonomy" id="101571"/>
    <lineage>
        <taxon>Bacteria</taxon>
        <taxon>Pseudomonadati</taxon>
        <taxon>Pseudomonadota</taxon>
        <taxon>Betaproteobacteria</taxon>
        <taxon>Burkholderiales</taxon>
        <taxon>Burkholderiaceae</taxon>
        <taxon>Burkholderia</taxon>
        <taxon>Burkholderia cepacia complex</taxon>
    </lineage>
</organism>
<dbReference type="AlphaFoldDB" id="A0A1B4LIL1"/>
<gene>
    <name evidence="1" type="ORF">WJ35_18620</name>
</gene>
<dbReference type="Proteomes" id="UP000243680">
    <property type="component" value="Chromosome 3"/>
</dbReference>
<name>A0A1B4LIL1_9BURK</name>
<accession>A0A1B4LIL1</accession>
<evidence type="ECO:0000313" key="1">
    <source>
        <dbReference type="EMBL" id="AOJ77041.1"/>
    </source>
</evidence>
<proteinExistence type="predicted"/>